<protein>
    <submittedName>
        <fullName evidence="2">P6</fullName>
    </submittedName>
</protein>
<accession>A0A9J7CGU9</accession>
<dbReference type="EMBL" id="OX411436">
    <property type="protein sequence ID" value="CAI5930343.1"/>
    <property type="molecule type" value="Genomic_DNA"/>
</dbReference>
<organism evidence="2 3">
    <name type="scientific">Cytorhabdovirus sp. 'tiliae'</name>
    <dbReference type="NCBI Taxonomy" id="3004219"/>
    <lineage>
        <taxon>Viruses</taxon>
        <taxon>Riboviria</taxon>
        <taxon>Orthornavirae</taxon>
        <taxon>Negarnaviricota</taxon>
        <taxon>Haploviricotina</taxon>
        <taxon>Monjiviricetes</taxon>
        <taxon>Mononegavirales</taxon>
        <taxon>Rhabdoviridae</taxon>
        <taxon>Betarhabdovirinae</taxon>
    </lineage>
</organism>
<name>A0A9J7CGU9_9RHAB</name>
<keyword evidence="1" id="KW-1133">Transmembrane helix</keyword>
<dbReference type="Proteomes" id="UP001161560">
    <property type="component" value="Segment"/>
</dbReference>
<sequence length="70" mass="7910">MVSVPEIICFLIVIPLVILNNLIEDLIIILNLISISIYTIIYLLDASNHVDLVTRFINGRIARRAAYSNL</sequence>
<gene>
    <name evidence="2" type="primary">putative G</name>
</gene>
<reference evidence="2" key="1">
    <citation type="submission" date="2023-01" db="EMBL/GenBank/DDBJ databases">
        <authorList>
            <person name="Kopke K."/>
        </authorList>
    </citation>
    <scope>NUCLEOTIDE SEQUENCE</scope>
    <source>
        <strain evidence="2">E54634</strain>
    </source>
</reference>
<evidence type="ECO:0000313" key="3">
    <source>
        <dbReference type="Proteomes" id="UP001161560"/>
    </source>
</evidence>
<feature type="transmembrane region" description="Helical" evidence="1">
    <location>
        <begin position="29"/>
        <end position="46"/>
    </location>
</feature>
<keyword evidence="1" id="KW-0812">Transmembrane</keyword>
<keyword evidence="1" id="KW-0472">Membrane</keyword>
<proteinExistence type="predicted"/>
<evidence type="ECO:0000256" key="1">
    <source>
        <dbReference type="SAM" id="Phobius"/>
    </source>
</evidence>
<evidence type="ECO:0000313" key="2">
    <source>
        <dbReference type="EMBL" id="CAI6379015.1"/>
    </source>
</evidence>
<feature type="transmembrane region" description="Helical" evidence="1">
    <location>
        <begin position="7"/>
        <end position="23"/>
    </location>
</feature>
<keyword evidence="3" id="KW-1185">Reference proteome</keyword>
<dbReference type="EMBL" id="OX411436">
    <property type="protein sequence ID" value="CAI6379015.1"/>
    <property type="molecule type" value="Viral_cRNA"/>
</dbReference>